<dbReference type="KEGG" id="tmc:LMI_3149"/>
<dbReference type="Proteomes" id="UP000032414">
    <property type="component" value="Chromosome I"/>
</dbReference>
<dbReference type="Pfam" id="PF04463">
    <property type="entry name" value="2-thiour_desulf"/>
    <property type="match status" value="1"/>
</dbReference>
<dbReference type="RefSeq" id="WP_045100437.1">
    <property type="nucleotide sequence ID" value="NZ_CP020614.1"/>
</dbReference>
<dbReference type="PANTHER" id="PTHR30087">
    <property type="entry name" value="INNER MEMBRANE PROTEIN"/>
    <property type="match status" value="1"/>
</dbReference>
<keyword evidence="5" id="KW-1185">Reference proteome</keyword>
<reference evidence="3 5" key="3">
    <citation type="submission" date="2016-10" db="EMBL/GenBank/DDBJ databases">
        <authorList>
            <person name="Varghese N."/>
            <person name="Submissions S."/>
        </authorList>
    </citation>
    <scope>NUCLEOTIDE SEQUENCE [LARGE SCALE GENOMIC DNA]</scope>
    <source>
        <strain evidence="3 5">ATCC 33218</strain>
    </source>
</reference>
<reference evidence="2" key="2">
    <citation type="submission" date="2014-09" db="EMBL/GenBank/DDBJ databases">
        <authorList>
            <person name="GOMEZ-VALERO Laura"/>
        </authorList>
    </citation>
    <scope>NUCLEOTIDE SEQUENCE</scope>
    <source>
        <strain evidence="2">ATCC33218</strain>
    </source>
</reference>
<dbReference type="HOGENOM" id="CLU_076318_0_0_6"/>
<dbReference type="OrthoDB" id="495783at2"/>
<dbReference type="EMBL" id="FMVN01000003">
    <property type="protein sequence ID" value="SCY01946.1"/>
    <property type="molecule type" value="Genomic_DNA"/>
</dbReference>
<dbReference type="EMBL" id="LN614830">
    <property type="protein sequence ID" value="CEG62371.1"/>
    <property type="molecule type" value="Genomic_DNA"/>
</dbReference>
<evidence type="ECO:0000313" key="2">
    <source>
        <dbReference type="EMBL" id="CEG62371.1"/>
    </source>
</evidence>
<dbReference type="InterPro" id="IPR017087">
    <property type="entry name" value="UCP037004"/>
</dbReference>
<dbReference type="Pfam" id="PF08349">
    <property type="entry name" value="DUF1722"/>
    <property type="match status" value="1"/>
</dbReference>
<evidence type="ECO:0000313" key="4">
    <source>
        <dbReference type="Proteomes" id="UP000032414"/>
    </source>
</evidence>
<dbReference type="PIRSF" id="PIRSF037004">
    <property type="entry name" value="UCP037004"/>
    <property type="match status" value="1"/>
</dbReference>
<dbReference type="Proteomes" id="UP000182998">
    <property type="component" value="Unassembled WGS sequence"/>
</dbReference>
<dbReference type="InterPro" id="IPR007553">
    <property type="entry name" value="2-thiour_desulf"/>
</dbReference>
<dbReference type="PATRIC" id="fig|451.8.peg.947"/>
<evidence type="ECO:0000313" key="3">
    <source>
        <dbReference type="EMBL" id="SCY01946.1"/>
    </source>
</evidence>
<dbReference type="PANTHER" id="PTHR30087:SF0">
    <property type="entry name" value="INNER MEMBRANE PROTEIN"/>
    <property type="match status" value="1"/>
</dbReference>
<dbReference type="AlphaFoldDB" id="A0A098GLI8"/>
<name>A0A098GLI8_LEGMI</name>
<gene>
    <name evidence="2" type="ORF">LMI_3149</name>
    <name evidence="3" type="ORF">SAMN02982997_00624</name>
</gene>
<dbReference type="InterPro" id="IPR013560">
    <property type="entry name" value="DUF1722"/>
</dbReference>
<reference evidence="4" key="1">
    <citation type="submission" date="2014-09" db="EMBL/GenBank/DDBJ databases">
        <authorList>
            <person name="Gomez-Valero L."/>
        </authorList>
    </citation>
    <scope>NUCLEOTIDE SEQUENCE [LARGE SCALE GENOMIC DNA]</scope>
    <source>
        <strain evidence="4">ATCC33218</strain>
    </source>
</reference>
<evidence type="ECO:0000259" key="1">
    <source>
        <dbReference type="Pfam" id="PF08349"/>
    </source>
</evidence>
<accession>A0A098GLI8</accession>
<evidence type="ECO:0000313" key="5">
    <source>
        <dbReference type="Proteomes" id="UP000182998"/>
    </source>
</evidence>
<dbReference type="STRING" id="451.B6N58_14495"/>
<sequence length="315" mass="36066">MKNRILIGVSSCLIGEKVRFDGGHKRDSYICDLLANYVDFLPICPEVAIGMGVPRPAIRLVGDPKSPRLVEVKNVERDYTLAMLEFANETMQQLTHISGYILKSQSPSCGLRRVKIYQGKGQAPLSGQGLYAKILEEQFPYLPIEEEGRLNDPRLRENFIERLFVYHDWQVTNEPGLTAHALINFHTRHKLTLMAHHPSKSRELGQLVSRVDKKNIASLAPEYLYKLMNTLCYIATPNKHANVLMHCLGYFKKILTKMDKQELVNLIEQYQQGLVPLVVPITLINHHLIHYPQPYLEGQSYLSPYPAELMLRNHI</sequence>
<protein>
    <submittedName>
        <fullName evidence="3">Uncharacterized conserved protein YbgA, DUF1722 family</fullName>
    </submittedName>
</protein>
<organism evidence="2 4">
    <name type="scientific">Legionella micdadei</name>
    <name type="common">Tatlockia micdadei</name>
    <dbReference type="NCBI Taxonomy" id="451"/>
    <lineage>
        <taxon>Bacteria</taxon>
        <taxon>Pseudomonadati</taxon>
        <taxon>Pseudomonadota</taxon>
        <taxon>Gammaproteobacteria</taxon>
        <taxon>Legionellales</taxon>
        <taxon>Legionellaceae</taxon>
        <taxon>Legionella</taxon>
    </lineage>
</organism>
<proteinExistence type="predicted"/>
<feature type="domain" description="DUF1722" evidence="1">
    <location>
        <begin position="190"/>
        <end position="306"/>
    </location>
</feature>